<dbReference type="FunFam" id="1.20.1250.20:FF:000152">
    <property type="entry name" value="Plastidic glucose transporter 4"/>
    <property type="match status" value="1"/>
</dbReference>
<evidence type="ECO:0000256" key="1">
    <source>
        <dbReference type="ARBA" id="ARBA00004141"/>
    </source>
</evidence>
<dbReference type="PROSITE" id="PS50850">
    <property type="entry name" value="MFS"/>
    <property type="match status" value="1"/>
</dbReference>
<dbReference type="Proteomes" id="UP000813462">
    <property type="component" value="Unassembled WGS sequence"/>
</dbReference>
<name>A0A978VJJ9_ZIZJJ</name>
<keyword evidence="5 8" id="KW-0472">Membrane</keyword>
<evidence type="ECO:0000256" key="8">
    <source>
        <dbReference type="SAM" id="Phobius"/>
    </source>
</evidence>
<dbReference type="InterPro" id="IPR003663">
    <property type="entry name" value="Sugar/inositol_transpt"/>
</dbReference>
<keyword evidence="4 8" id="KW-1133">Transmembrane helix</keyword>
<comment type="similarity">
    <text evidence="2 6">Belongs to the major facilitator superfamily. Sugar transporter (TC 2.A.1.1) family.</text>
</comment>
<reference evidence="10" key="1">
    <citation type="journal article" date="2021" name="Front. Plant Sci.">
        <title>Chromosome-Scale Genome Assembly for Chinese Sour Jujube and Insights Into Its Genome Evolution and Domestication Signature.</title>
        <authorList>
            <person name="Shen L.-Y."/>
            <person name="Luo H."/>
            <person name="Wang X.-L."/>
            <person name="Wang X.-M."/>
            <person name="Qiu X.-J."/>
            <person name="Liu H."/>
            <person name="Zhou S.-S."/>
            <person name="Jia K.-H."/>
            <person name="Nie S."/>
            <person name="Bao Y.-T."/>
            <person name="Zhang R.-G."/>
            <person name="Yun Q.-Z."/>
            <person name="Chai Y.-H."/>
            <person name="Lu J.-Y."/>
            <person name="Li Y."/>
            <person name="Zhao S.-W."/>
            <person name="Mao J.-F."/>
            <person name="Jia S.-G."/>
            <person name="Mao Y.-M."/>
        </authorList>
    </citation>
    <scope>NUCLEOTIDE SEQUENCE</scope>
    <source>
        <strain evidence="10">AT0</strain>
        <tissue evidence="10">Leaf</tissue>
    </source>
</reference>
<evidence type="ECO:0000259" key="9">
    <source>
        <dbReference type="PROSITE" id="PS50850"/>
    </source>
</evidence>
<dbReference type="NCBIfam" id="TIGR00879">
    <property type="entry name" value="SP"/>
    <property type="match status" value="1"/>
</dbReference>
<sequence length="500" mass="53019">MQATSYASVKGGFGIQNQRKGLLGFGELRNRTSSGLRSTLCMADRRSCFGGLSLSSVAMGAELTRARIGVDGIFGSSARPRSVKAQASDQDLEDLVPSRPEGKSSGTVVIIAIELGNCYLKAAFTTFSATAQSVQTMIVGRLLAGIGIGISSAIVPLYISEVFFFFFSLFKTFLLLLLISPTEIRGALGSVNQLFICIGILGALVAGLPLAANPSWWRTMFGIAIIPSVLLALGMAISPESPRWLFQQGKVSESEKSIKTLYGKERVAEVINDLSTASQGSVEPEANWFDLFSSRYWKVVSVGAALFLFQQLAGINAVVYYSTSVFRSAGITSDVAASALVGAANVFGTAVASSLMDRQGRKSLLITSFSGMAASMLLLSLSFTWKVLAPYSGTLAVLGTVLYVLSFSLGAGPVPALLLPEIFASRIRAKAVALSLGTHWISNFVIGLYFLSVVNKFGISSVYLGFAAVCTLAVLYIASKVVETKGRSLEEIELALNPAT</sequence>
<evidence type="ECO:0000313" key="11">
    <source>
        <dbReference type="Proteomes" id="UP000813462"/>
    </source>
</evidence>
<evidence type="ECO:0000256" key="4">
    <source>
        <dbReference type="ARBA" id="ARBA00022989"/>
    </source>
</evidence>
<dbReference type="InterPro" id="IPR036259">
    <property type="entry name" value="MFS_trans_sf"/>
</dbReference>
<comment type="subcellular location">
    <subcellularLocation>
        <location evidence="1">Membrane</location>
        <topology evidence="1">Multi-pass membrane protein</topology>
    </subcellularLocation>
</comment>
<keyword evidence="3 8" id="KW-0812">Transmembrane</keyword>
<feature type="transmembrane region" description="Helical" evidence="8">
    <location>
        <begin position="138"/>
        <end position="156"/>
    </location>
</feature>
<evidence type="ECO:0000256" key="7">
    <source>
        <dbReference type="SAM" id="MobiDB-lite"/>
    </source>
</evidence>
<feature type="region of interest" description="Disordered" evidence="7">
    <location>
        <begin position="81"/>
        <end position="102"/>
    </location>
</feature>
<dbReference type="SUPFAM" id="SSF103473">
    <property type="entry name" value="MFS general substrate transporter"/>
    <property type="match status" value="1"/>
</dbReference>
<proteinExistence type="inferred from homology"/>
<comment type="caution">
    <text evidence="10">The sequence shown here is derived from an EMBL/GenBank/DDBJ whole genome shotgun (WGS) entry which is preliminary data.</text>
</comment>
<feature type="transmembrane region" description="Helical" evidence="8">
    <location>
        <begin position="299"/>
        <end position="323"/>
    </location>
</feature>
<dbReference type="PRINTS" id="PR00171">
    <property type="entry name" value="SUGRTRNSPORT"/>
</dbReference>
<dbReference type="GO" id="GO:0016020">
    <property type="term" value="C:membrane"/>
    <property type="evidence" value="ECO:0007669"/>
    <property type="project" value="UniProtKB-SubCell"/>
</dbReference>
<dbReference type="EMBL" id="JAEACU010000004">
    <property type="protein sequence ID" value="KAH7533268.1"/>
    <property type="molecule type" value="Genomic_DNA"/>
</dbReference>
<feature type="transmembrane region" description="Helical" evidence="8">
    <location>
        <begin position="216"/>
        <end position="237"/>
    </location>
</feature>
<evidence type="ECO:0000256" key="2">
    <source>
        <dbReference type="ARBA" id="ARBA00010992"/>
    </source>
</evidence>
<dbReference type="GO" id="GO:0005351">
    <property type="term" value="F:carbohydrate:proton symporter activity"/>
    <property type="evidence" value="ECO:0007669"/>
    <property type="project" value="TreeGrafter"/>
</dbReference>
<feature type="transmembrane region" description="Helical" evidence="8">
    <location>
        <begin position="431"/>
        <end position="451"/>
    </location>
</feature>
<feature type="transmembrane region" description="Helical" evidence="8">
    <location>
        <begin position="457"/>
        <end position="478"/>
    </location>
</feature>
<dbReference type="InterPro" id="IPR005828">
    <property type="entry name" value="MFS_sugar_transport-like"/>
</dbReference>
<evidence type="ECO:0000256" key="6">
    <source>
        <dbReference type="RuleBase" id="RU003346"/>
    </source>
</evidence>
<dbReference type="InterPro" id="IPR020846">
    <property type="entry name" value="MFS_dom"/>
</dbReference>
<gene>
    <name evidence="10" type="ORF">FEM48_Zijuj04G0112600</name>
</gene>
<protein>
    <recommendedName>
        <fullName evidence="9">Major facilitator superfamily (MFS) profile domain-containing protein</fullName>
    </recommendedName>
</protein>
<keyword evidence="6" id="KW-0813">Transport</keyword>
<organism evidence="10 11">
    <name type="scientific">Ziziphus jujuba var. spinosa</name>
    <dbReference type="NCBI Taxonomy" id="714518"/>
    <lineage>
        <taxon>Eukaryota</taxon>
        <taxon>Viridiplantae</taxon>
        <taxon>Streptophyta</taxon>
        <taxon>Embryophyta</taxon>
        <taxon>Tracheophyta</taxon>
        <taxon>Spermatophyta</taxon>
        <taxon>Magnoliopsida</taxon>
        <taxon>eudicotyledons</taxon>
        <taxon>Gunneridae</taxon>
        <taxon>Pentapetalae</taxon>
        <taxon>rosids</taxon>
        <taxon>fabids</taxon>
        <taxon>Rosales</taxon>
        <taxon>Rhamnaceae</taxon>
        <taxon>Paliureae</taxon>
        <taxon>Ziziphus</taxon>
    </lineage>
</organism>
<dbReference type="Gene3D" id="1.20.1250.20">
    <property type="entry name" value="MFS general substrate transporter like domains"/>
    <property type="match status" value="1"/>
</dbReference>
<feature type="transmembrane region" description="Helical" evidence="8">
    <location>
        <begin position="335"/>
        <end position="356"/>
    </location>
</feature>
<dbReference type="PANTHER" id="PTHR48022">
    <property type="entry name" value="PLASTIDIC GLUCOSE TRANSPORTER 4"/>
    <property type="match status" value="1"/>
</dbReference>
<dbReference type="PANTHER" id="PTHR48022:SF2">
    <property type="entry name" value="PLASTIDIC GLUCOSE TRANSPORTER 4"/>
    <property type="match status" value="1"/>
</dbReference>
<feature type="domain" description="Major facilitator superfamily (MFS) profile" evidence="9">
    <location>
        <begin position="39"/>
        <end position="485"/>
    </location>
</feature>
<feature type="transmembrane region" description="Helical" evidence="8">
    <location>
        <begin position="395"/>
        <end position="419"/>
    </location>
</feature>
<evidence type="ECO:0000256" key="3">
    <source>
        <dbReference type="ARBA" id="ARBA00022692"/>
    </source>
</evidence>
<dbReference type="Pfam" id="PF00083">
    <property type="entry name" value="Sugar_tr"/>
    <property type="match status" value="1"/>
</dbReference>
<accession>A0A978VJJ9</accession>
<dbReference type="InterPro" id="IPR050360">
    <property type="entry name" value="MFS_Sugar_Transporters"/>
</dbReference>
<feature type="transmembrane region" description="Helical" evidence="8">
    <location>
        <begin position="162"/>
        <end position="179"/>
    </location>
</feature>
<dbReference type="CDD" id="cd17315">
    <property type="entry name" value="MFS_GLUT_like"/>
    <property type="match status" value="1"/>
</dbReference>
<feature type="transmembrane region" description="Helical" evidence="8">
    <location>
        <begin position="191"/>
        <end position="210"/>
    </location>
</feature>
<feature type="transmembrane region" description="Helical" evidence="8">
    <location>
        <begin position="363"/>
        <end position="383"/>
    </location>
</feature>
<evidence type="ECO:0000256" key="5">
    <source>
        <dbReference type="ARBA" id="ARBA00023136"/>
    </source>
</evidence>
<dbReference type="AlphaFoldDB" id="A0A978VJJ9"/>
<evidence type="ECO:0000313" key="10">
    <source>
        <dbReference type="EMBL" id="KAH7533268.1"/>
    </source>
</evidence>